<feature type="compositionally biased region" description="Basic and acidic residues" evidence="1">
    <location>
        <begin position="156"/>
        <end position="165"/>
    </location>
</feature>
<dbReference type="EMBL" id="JANAWD010000474">
    <property type="protein sequence ID" value="KAJ3478913.1"/>
    <property type="molecule type" value="Genomic_DNA"/>
</dbReference>
<comment type="caution">
    <text evidence="2">The sequence shown here is derived from an EMBL/GenBank/DDBJ whole genome shotgun (WGS) entry which is preliminary data.</text>
</comment>
<keyword evidence="3" id="KW-1185">Reference proteome</keyword>
<protein>
    <submittedName>
        <fullName evidence="2">Uncharacterized protein</fullName>
    </submittedName>
</protein>
<accession>A0AAD5V038</accession>
<sequence>MMKALSQFSHLRVFDASCTVFSKSSHRRSSRLTRTTSVANVLDCASSSRPTTARKSKGKRKVKEDTVPQTEDSPSSRPPRPTVARLDKDLRALSKRQEAAQLATETSIMSLRSDVSTSNELSSQPTRLPIQPTHPPPDHPASHTPPPTSSAQDQDSELKKLSRRIDLVVESTHERLVAAEKQMEEPKRYGP</sequence>
<gene>
    <name evidence="2" type="ORF">NLI96_g9413</name>
</gene>
<organism evidence="2 3">
    <name type="scientific">Meripilus lineatus</name>
    <dbReference type="NCBI Taxonomy" id="2056292"/>
    <lineage>
        <taxon>Eukaryota</taxon>
        <taxon>Fungi</taxon>
        <taxon>Dikarya</taxon>
        <taxon>Basidiomycota</taxon>
        <taxon>Agaricomycotina</taxon>
        <taxon>Agaricomycetes</taxon>
        <taxon>Polyporales</taxon>
        <taxon>Meripilaceae</taxon>
        <taxon>Meripilus</taxon>
    </lineage>
</organism>
<name>A0AAD5V038_9APHY</name>
<reference evidence="2" key="1">
    <citation type="submission" date="2022-07" db="EMBL/GenBank/DDBJ databases">
        <title>Genome Sequence of Physisporinus lineatus.</title>
        <authorList>
            <person name="Buettner E."/>
        </authorList>
    </citation>
    <scope>NUCLEOTIDE SEQUENCE</scope>
    <source>
        <strain evidence="2">VT162</strain>
    </source>
</reference>
<feature type="region of interest" description="Disordered" evidence="1">
    <location>
        <begin position="43"/>
        <end position="165"/>
    </location>
</feature>
<evidence type="ECO:0000313" key="3">
    <source>
        <dbReference type="Proteomes" id="UP001212997"/>
    </source>
</evidence>
<feature type="compositionally biased region" description="Basic and acidic residues" evidence="1">
    <location>
        <begin position="85"/>
        <end position="98"/>
    </location>
</feature>
<evidence type="ECO:0000256" key="1">
    <source>
        <dbReference type="SAM" id="MobiDB-lite"/>
    </source>
</evidence>
<evidence type="ECO:0000313" key="2">
    <source>
        <dbReference type="EMBL" id="KAJ3478913.1"/>
    </source>
</evidence>
<feature type="compositionally biased region" description="Basic residues" evidence="1">
    <location>
        <begin position="52"/>
        <end position="61"/>
    </location>
</feature>
<dbReference type="AlphaFoldDB" id="A0AAD5V038"/>
<proteinExistence type="predicted"/>
<dbReference type="Proteomes" id="UP001212997">
    <property type="component" value="Unassembled WGS sequence"/>
</dbReference>
<feature type="compositionally biased region" description="Polar residues" evidence="1">
    <location>
        <begin position="103"/>
        <end position="126"/>
    </location>
</feature>